<dbReference type="Proteomes" id="UP000469452">
    <property type="component" value="Unassembled WGS sequence"/>
</dbReference>
<sequence>MFGRSCSGMSNIFLHLVDLIYDRYQHILFLDLNRIASRLDEFCSAILNRGAEIVNVWGFIDGTMRGCCRPSGGSEQRTMYNGHKRKHEIKFQTVVTPDGLISHVFGPIEGRRHDLTLLRKSCLENVIASNPKFRVYIIYGGPAYGRSDQLASPFSGARLTEAQKHVNASMSRVRVSVEWSYGQILQYWPIVDFKKKVKLGSGPASKLYKVTVLLTNCVTCARQRNANSVYFGLKPPTLEEYLDVSSRENVFVI</sequence>
<comment type="cofactor">
    <cofactor evidence="1">
        <name>a divalent metal cation</name>
        <dbReference type="ChEBI" id="CHEBI:60240"/>
    </cofactor>
</comment>
<protein>
    <recommendedName>
        <fullName evidence="3">DDE Tnp4 domain-containing protein</fullName>
    </recommendedName>
</protein>
<feature type="domain" description="DDE Tnp4" evidence="3">
    <location>
        <begin position="60"/>
        <end position="216"/>
    </location>
</feature>
<comment type="caution">
    <text evidence="4">The sequence shown here is derived from an EMBL/GenBank/DDBJ whole genome shotgun (WGS) entry which is preliminary data.</text>
</comment>
<dbReference type="Pfam" id="PF13359">
    <property type="entry name" value="DDE_Tnp_4"/>
    <property type="match status" value="1"/>
</dbReference>
<evidence type="ECO:0000313" key="4">
    <source>
        <dbReference type="EMBL" id="KAF0732692.1"/>
    </source>
</evidence>
<evidence type="ECO:0000259" key="3">
    <source>
        <dbReference type="Pfam" id="PF13359"/>
    </source>
</evidence>
<dbReference type="VEuPathDB" id="FungiDB:H257_01995"/>
<dbReference type="GO" id="GO:0046872">
    <property type="term" value="F:metal ion binding"/>
    <property type="evidence" value="ECO:0007669"/>
    <property type="project" value="UniProtKB-KW"/>
</dbReference>
<dbReference type="AlphaFoldDB" id="A0A6A5A8F5"/>
<evidence type="ECO:0000256" key="2">
    <source>
        <dbReference type="ARBA" id="ARBA00022723"/>
    </source>
</evidence>
<dbReference type="InterPro" id="IPR027806">
    <property type="entry name" value="HARBI1_dom"/>
</dbReference>
<proteinExistence type="predicted"/>
<reference evidence="4 5" key="1">
    <citation type="submission" date="2019-06" db="EMBL/GenBank/DDBJ databases">
        <title>Genomics analysis of Aphanomyces spp. identifies a new class of oomycete effector associated with host adaptation.</title>
        <authorList>
            <person name="Gaulin E."/>
        </authorList>
    </citation>
    <scope>NUCLEOTIDE SEQUENCE [LARGE SCALE GENOMIC DNA]</scope>
    <source>
        <strain evidence="4 5">E</strain>
    </source>
</reference>
<name>A0A6A5A8F5_APHAT</name>
<keyword evidence="2" id="KW-0479">Metal-binding</keyword>
<dbReference type="EMBL" id="VJMI01015120">
    <property type="protein sequence ID" value="KAF0732692.1"/>
    <property type="molecule type" value="Genomic_DNA"/>
</dbReference>
<accession>A0A6A5A8F5</accession>
<gene>
    <name evidence="4" type="ORF">AaE_009216</name>
</gene>
<organism evidence="4 5">
    <name type="scientific">Aphanomyces astaci</name>
    <name type="common">Crayfish plague agent</name>
    <dbReference type="NCBI Taxonomy" id="112090"/>
    <lineage>
        <taxon>Eukaryota</taxon>
        <taxon>Sar</taxon>
        <taxon>Stramenopiles</taxon>
        <taxon>Oomycota</taxon>
        <taxon>Saprolegniomycetes</taxon>
        <taxon>Saprolegniales</taxon>
        <taxon>Verrucalvaceae</taxon>
        <taxon>Aphanomyces</taxon>
    </lineage>
</organism>
<evidence type="ECO:0000313" key="5">
    <source>
        <dbReference type="Proteomes" id="UP000469452"/>
    </source>
</evidence>
<evidence type="ECO:0000256" key="1">
    <source>
        <dbReference type="ARBA" id="ARBA00001968"/>
    </source>
</evidence>